<keyword evidence="1" id="KW-0732">Signal</keyword>
<name>A0A4S8FC26_9BURK</name>
<dbReference type="Proteomes" id="UP000308917">
    <property type="component" value="Unassembled WGS sequence"/>
</dbReference>
<protein>
    <recommendedName>
        <fullName evidence="4">IPTL-CTERM sorting domain-containing protein</fullName>
    </recommendedName>
</protein>
<dbReference type="AlphaFoldDB" id="A0A4S8FC26"/>
<keyword evidence="3" id="KW-1185">Reference proteome</keyword>
<feature type="signal peptide" evidence="1">
    <location>
        <begin position="1"/>
        <end position="32"/>
    </location>
</feature>
<feature type="chain" id="PRO_5020411428" description="IPTL-CTERM sorting domain-containing protein" evidence="1">
    <location>
        <begin position="33"/>
        <end position="586"/>
    </location>
</feature>
<dbReference type="EMBL" id="STFG01000002">
    <property type="protein sequence ID" value="THU04561.1"/>
    <property type="molecule type" value="Genomic_DNA"/>
</dbReference>
<evidence type="ECO:0008006" key="4">
    <source>
        <dbReference type="Google" id="ProtNLM"/>
    </source>
</evidence>
<organism evidence="2 3">
    <name type="scientific">Lampropedia puyangensis</name>
    <dbReference type="NCBI Taxonomy" id="1330072"/>
    <lineage>
        <taxon>Bacteria</taxon>
        <taxon>Pseudomonadati</taxon>
        <taxon>Pseudomonadota</taxon>
        <taxon>Betaproteobacteria</taxon>
        <taxon>Burkholderiales</taxon>
        <taxon>Comamonadaceae</taxon>
        <taxon>Lampropedia</taxon>
    </lineage>
</organism>
<dbReference type="RefSeq" id="WP_136572457.1">
    <property type="nucleotide sequence ID" value="NZ_STFG01000002.1"/>
</dbReference>
<dbReference type="OrthoDB" id="7069018at2"/>
<reference evidence="2 3" key="1">
    <citation type="journal article" date="2015" name="Antonie Van Leeuwenhoek">
        <title>Lampropedia puyangensis sp. nov., isolated from symptomatic bark of Populus ? euramericana canker and emended description of Lampropedia hyalina (Ehrenberg 1832) Lee et al. 2004.</title>
        <authorList>
            <person name="Li Y."/>
            <person name="Wang T."/>
            <person name="Piao C.G."/>
            <person name="Wang L.F."/>
            <person name="Tian G.Z."/>
            <person name="Zhu T.H."/>
            <person name="Guo M.W."/>
        </authorList>
    </citation>
    <scope>NUCLEOTIDE SEQUENCE [LARGE SCALE GENOMIC DNA]</scope>
    <source>
        <strain evidence="2 3">2-bin</strain>
    </source>
</reference>
<evidence type="ECO:0000256" key="1">
    <source>
        <dbReference type="SAM" id="SignalP"/>
    </source>
</evidence>
<proteinExistence type="predicted"/>
<evidence type="ECO:0000313" key="3">
    <source>
        <dbReference type="Proteomes" id="UP000308917"/>
    </source>
</evidence>
<gene>
    <name evidence="2" type="ORF">E9531_04030</name>
</gene>
<sequence>MSSGQVEVARVLQIKAVVLGTLLAIAAGQAQAQTPLVVNVPATANIFYAGTEGLTPPSINCTALPNGLGDGTLPPIVDLPVGIRAFQLANRNTANIGYGMSGPQATTPDGVLNHTTVVRNPSGTFPGLQFDGRYGMLAAVFLDANEVLPGAVQSPVSVNVYTASDMNAAVVAQSLHQPFFVGDGSVVDFAQAGSGLPDGTELRQTFTVPAGATRIGFGLADAPGINGDNRCYMDNRGAINAQIAMAVTDDAGTVSAGVDSVAIADVRANDFLENGPPSAPRATLATEGSWPAGITLEPATGQVKVAASVAQGVYPALEYSLCDTNTQPSASCLVAQVNVTVTAQVIKLISVQPDTGTVSTVGGGTAVVNVRANDTLDGAPATASTTTLSQQSIWPTGIALSTVSGAVTVAAGTPAGIYPLSYLLCEADTAGQSTSNCQTGPITVTVTPADAMTVVAQADPASVTTEFTGEAIANVRANDSFDGATANASNTTLAKVGNWPAGLDLDVDSGAVSIATPLAVGVYSANYLLCESANDVNCVSATVTVRVTTPPAEPAQATPVPVDSKWALLGMGLGCALLAGLRRRKR</sequence>
<comment type="caution">
    <text evidence="2">The sequence shown here is derived from an EMBL/GenBank/DDBJ whole genome shotgun (WGS) entry which is preliminary data.</text>
</comment>
<accession>A0A4S8FC26</accession>
<evidence type="ECO:0000313" key="2">
    <source>
        <dbReference type="EMBL" id="THU04561.1"/>
    </source>
</evidence>